<comment type="caution">
    <text evidence="2">The sequence shown here is derived from an EMBL/GenBank/DDBJ whole genome shotgun (WGS) entry which is preliminary data.</text>
</comment>
<evidence type="ECO:0000313" key="3">
    <source>
        <dbReference type="Proteomes" id="UP000646548"/>
    </source>
</evidence>
<dbReference type="EMBL" id="WKFB01000033">
    <property type="protein sequence ID" value="KAF6738175.1"/>
    <property type="molecule type" value="Genomic_DNA"/>
</dbReference>
<evidence type="ECO:0000313" key="2">
    <source>
        <dbReference type="EMBL" id="KAF6738175.1"/>
    </source>
</evidence>
<sequence>MIFLTPKVIKIRPKIPIFDSFVSDLRRYCSVFSTLELRPTPQSAASIHPFIHRIDSLYLKRRIYKRAVPTRRTRLPAAPDPAGTAASIPNPSRQKCEQRVYFGPQMR</sequence>
<dbReference type="AlphaFoldDB" id="A0A834L175"/>
<proteinExistence type="predicted"/>
<gene>
    <name evidence="2" type="ORF">FQA47_014965</name>
</gene>
<feature type="region of interest" description="Disordered" evidence="1">
    <location>
        <begin position="74"/>
        <end position="96"/>
    </location>
</feature>
<accession>A0A834L175</accession>
<reference evidence="2" key="1">
    <citation type="journal article" name="BMC Genomics">
        <title>Long-read sequencing and de novo genome assembly of marine medaka (Oryzias melastigma).</title>
        <authorList>
            <person name="Liang P."/>
            <person name="Saqib H.S.A."/>
            <person name="Ni X."/>
            <person name="Shen Y."/>
        </authorList>
    </citation>
    <scope>NUCLEOTIDE SEQUENCE</scope>
    <source>
        <strain evidence="2">Bigg-433</strain>
    </source>
</reference>
<organism evidence="2 3">
    <name type="scientific">Oryzias melastigma</name>
    <name type="common">Marine medaka</name>
    <dbReference type="NCBI Taxonomy" id="30732"/>
    <lineage>
        <taxon>Eukaryota</taxon>
        <taxon>Metazoa</taxon>
        <taxon>Chordata</taxon>
        <taxon>Craniata</taxon>
        <taxon>Vertebrata</taxon>
        <taxon>Euteleostomi</taxon>
        <taxon>Actinopterygii</taxon>
        <taxon>Neopterygii</taxon>
        <taxon>Teleostei</taxon>
        <taxon>Neoteleostei</taxon>
        <taxon>Acanthomorphata</taxon>
        <taxon>Ovalentaria</taxon>
        <taxon>Atherinomorphae</taxon>
        <taxon>Beloniformes</taxon>
        <taxon>Adrianichthyidae</taxon>
        <taxon>Oryziinae</taxon>
        <taxon>Oryzias</taxon>
    </lineage>
</organism>
<dbReference type="Proteomes" id="UP000646548">
    <property type="component" value="Unassembled WGS sequence"/>
</dbReference>
<evidence type="ECO:0000256" key="1">
    <source>
        <dbReference type="SAM" id="MobiDB-lite"/>
    </source>
</evidence>
<name>A0A834L175_ORYME</name>
<protein>
    <submittedName>
        <fullName evidence="2">Uncharacterized protein</fullName>
    </submittedName>
</protein>